<dbReference type="Proteomes" id="UP000249819">
    <property type="component" value="Unassembled WGS sequence"/>
</dbReference>
<dbReference type="EMBL" id="QLMA01000010">
    <property type="protein sequence ID" value="RAJ75105.1"/>
    <property type="molecule type" value="Genomic_DNA"/>
</dbReference>
<evidence type="ECO:0000313" key="2">
    <source>
        <dbReference type="Proteomes" id="UP000249819"/>
    </source>
</evidence>
<keyword evidence="2" id="KW-1185">Reference proteome</keyword>
<evidence type="ECO:0000313" key="1">
    <source>
        <dbReference type="EMBL" id="RAJ75105.1"/>
    </source>
</evidence>
<dbReference type="AlphaFoldDB" id="A0A327VML0"/>
<reference evidence="1 2" key="1">
    <citation type="submission" date="2018-06" db="EMBL/GenBank/DDBJ databases">
        <title>Genomic Encyclopedia of Archaeal and Bacterial Type Strains, Phase II (KMG-II): from individual species to whole genera.</title>
        <authorList>
            <person name="Goeker M."/>
        </authorList>
    </citation>
    <scope>NUCLEOTIDE SEQUENCE [LARGE SCALE GENOMIC DNA]</scope>
    <source>
        <strain evidence="1 2">DSM 29821</strain>
    </source>
</reference>
<dbReference type="OrthoDB" id="766667at2"/>
<evidence type="ECO:0008006" key="3">
    <source>
        <dbReference type="Google" id="ProtNLM"/>
    </source>
</evidence>
<dbReference type="Gene3D" id="3.10.450.50">
    <property type="match status" value="1"/>
</dbReference>
<name>A0A327VML0_9BACT</name>
<organism evidence="1 2">
    <name type="scientific">Chitinophaga dinghuensis</name>
    <dbReference type="NCBI Taxonomy" id="1539050"/>
    <lineage>
        <taxon>Bacteria</taxon>
        <taxon>Pseudomonadati</taxon>
        <taxon>Bacteroidota</taxon>
        <taxon>Chitinophagia</taxon>
        <taxon>Chitinophagales</taxon>
        <taxon>Chitinophagaceae</taxon>
        <taxon>Chitinophaga</taxon>
    </lineage>
</organism>
<comment type="caution">
    <text evidence="1">The sequence shown here is derived from an EMBL/GenBank/DDBJ whole genome shotgun (WGS) entry which is preliminary data.</text>
</comment>
<protein>
    <recommendedName>
        <fullName evidence="3">DUF4440 domain-containing protein</fullName>
    </recommendedName>
</protein>
<sequence length="126" mass="14591">MNLTATASSMIIDFHVDIAKWFRADESLSKDQLLQYFSADFHMEGPGGNTMGLSELAAWLPVAQGSRPDIVITIDKLEVFSTFHHTLAYYEEKQEMKDKTTVRRSSAVFRMEDGKLKWWQLKEEWI</sequence>
<proteinExistence type="predicted"/>
<accession>A0A327VML0</accession>
<dbReference type="InterPro" id="IPR032710">
    <property type="entry name" value="NTF2-like_dom_sf"/>
</dbReference>
<dbReference type="SUPFAM" id="SSF54427">
    <property type="entry name" value="NTF2-like"/>
    <property type="match status" value="1"/>
</dbReference>
<gene>
    <name evidence="1" type="ORF">CLV59_110151</name>
</gene>
<dbReference type="RefSeq" id="WP_146616321.1">
    <property type="nucleotide sequence ID" value="NZ_QLMA01000010.1"/>
</dbReference>